<sequence length="168" mass="19029">MGRFVQASRSRFRHNHFVVSLASKPLPHKAHPLLRLIFFQIQLWEPCATVVATVAMWCLVFEAQTLGVQVIFRWHYVASLMNFVVGCNPRVKVLLGFPVLATTMPSSVVQHHGGIATWLSPPPQEVSLGENLIFILDKVLLPFYRRVLLRSFPCWTADFRTNVSSLCG</sequence>
<evidence type="ECO:0000313" key="1">
    <source>
        <dbReference type="EnsemblPlants" id="OBART10G07290.1"/>
    </source>
</evidence>
<reference evidence="1" key="1">
    <citation type="journal article" date="2009" name="Rice">
        <title>De Novo Next Generation Sequencing of Plant Genomes.</title>
        <authorList>
            <person name="Rounsley S."/>
            <person name="Marri P.R."/>
            <person name="Yu Y."/>
            <person name="He R."/>
            <person name="Sisneros N."/>
            <person name="Goicoechea J.L."/>
            <person name="Lee S.J."/>
            <person name="Angelova A."/>
            <person name="Kudrna D."/>
            <person name="Luo M."/>
            <person name="Affourtit J."/>
            <person name="Desany B."/>
            <person name="Knight J."/>
            <person name="Niazi F."/>
            <person name="Egholm M."/>
            <person name="Wing R.A."/>
        </authorList>
    </citation>
    <scope>NUCLEOTIDE SEQUENCE [LARGE SCALE GENOMIC DNA]</scope>
    <source>
        <strain evidence="1">cv. IRGC 105608</strain>
    </source>
</reference>
<name>A0A0D3HCR8_9ORYZ</name>
<evidence type="ECO:0000313" key="2">
    <source>
        <dbReference type="Proteomes" id="UP000026960"/>
    </source>
</evidence>
<proteinExistence type="predicted"/>
<reference evidence="1" key="2">
    <citation type="submission" date="2015-03" db="UniProtKB">
        <authorList>
            <consortium name="EnsemblPlants"/>
        </authorList>
    </citation>
    <scope>IDENTIFICATION</scope>
</reference>
<dbReference type="AlphaFoldDB" id="A0A0D3HCR8"/>
<keyword evidence="2" id="KW-1185">Reference proteome</keyword>
<accession>A0A0D3HCR8</accession>
<dbReference type="Proteomes" id="UP000026960">
    <property type="component" value="Chromosome 10"/>
</dbReference>
<organism evidence="1">
    <name type="scientific">Oryza barthii</name>
    <dbReference type="NCBI Taxonomy" id="65489"/>
    <lineage>
        <taxon>Eukaryota</taxon>
        <taxon>Viridiplantae</taxon>
        <taxon>Streptophyta</taxon>
        <taxon>Embryophyta</taxon>
        <taxon>Tracheophyta</taxon>
        <taxon>Spermatophyta</taxon>
        <taxon>Magnoliopsida</taxon>
        <taxon>Liliopsida</taxon>
        <taxon>Poales</taxon>
        <taxon>Poaceae</taxon>
        <taxon>BOP clade</taxon>
        <taxon>Oryzoideae</taxon>
        <taxon>Oryzeae</taxon>
        <taxon>Oryzinae</taxon>
        <taxon>Oryza</taxon>
    </lineage>
</organism>
<dbReference type="HOGENOM" id="CLU_1588966_0_0_1"/>
<dbReference type="Gramene" id="OBART10G07290.1">
    <property type="protein sequence ID" value="OBART10G07290.1"/>
    <property type="gene ID" value="OBART10G07290"/>
</dbReference>
<dbReference type="PaxDb" id="65489-OBART10G07290.1"/>
<dbReference type="EnsemblPlants" id="OBART10G07290.1">
    <property type="protein sequence ID" value="OBART10G07290.1"/>
    <property type="gene ID" value="OBART10G07290"/>
</dbReference>
<protein>
    <submittedName>
        <fullName evidence="1">Uncharacterized protein</fullName>
    </submittedName>
</protein>